<dbReference type="CDD" id="cd18682">
    <property type="entry name" value="PIN_VapC-like"/>
    <property type="match status" value="1"/>
</dbReference>
<feature type="domain" description="PIN" evidence="1">
    <location>
        <begin position="6"/>
        <end position="117"/>
    </location>
</feature>
<dbReference type="InterPro" id="IPR029060">
    <property type="entry name" value="PIN-like_dom_sf"/>
</dbReference>
<sequence>MSELFVLDASALLCLLKGERGAERVISSLPRAWISAVNLSEVYAKLADAGGAEARIAKAIGGLHLRIEPFDDAQARAAGMLRPMTKSFGLSLGDRACLGLARQRGATALTTDRVWTELPDTLGVAIELIR</sequence>
<proteinExistence type="predicted"/>
<dbReference type="Pfam" id="PF01850">
    <property type="entry name" value="PIN"/>
    <property type="match status" value="1"/>
</dbReference>
<accession>A0ABQ4U4K0</accession>
<gene>
    <name evidence="2" type="ORF">MPOCJGCO_3449</name>
</gene>
<reference evidence="2" key="1">
    <citation type="journal article" date="2021" name="Front. Microbiol.">
        <title>Comprehensive Comparative Genomics and Phenotyping of Methylobacterium Species.</title>
        <authorList>
            <person name="Alessa O."/>
            <person name="Ogura Y."/>
            <person name="Fujitani Y."/>
            <person name="Takami H."/>
            <person name="Hayashi T."/>
            <person name="Sahin N."/>
            <person name="Tani A."/>
        </authorList>
    </citation>
    <scope>NUCLEOTIDE SEQUENCE</scope>
    <source>
        <strain evidence="2">DSM 23632</strain>
    </source>
</reference>
<dbReference type="Gene3D" id="3.40.50.1010">
    <property type="entry name" value="5'-nuclease"/>
    <property type="match status" value="1"/>
</dbReference>
<comment type="caution">
    <text evidence="2">The sequence shown here is derived from an EMBL/GenBank/DDBJ whole genome shotgun (WGS) entry which is preliminary data.</text>
</comment>
<evidence type="ECO:0000259" key="1">
    <source>
        <dbReference type="Pfam" id="PF01850"/>
    </source>
</evidence>
<reference evidence="2" key="2">
    <citation type="submission" date="2021-08" db="EMBL/GenBank/DDBJ databases">
        <authorList>
            <person name="Tani A."/>
            <person name="Ola A."/>
            <person name="Ogura Y."/>
            <person name="Katsura K."/>
            <person name="Hayashi T."/>
        </authorList>
    </citation>
    <scope>NUCLEOTIDE SEQUENCE</scope>
    <source>
        <strain evidence="2">DSM 23632</strain>
    </source>
</reference>
<dbReference type="InterPro" id="IPR002716">
    <property type="entry name" value="PIN_dom"/>
</dbReference>
<keyword evidence="3" id="KW-1185">Reference proteome</keyword>
<dbReference type="Proteomes" id="UP001055057">
    <property type="component" value="Unassembled WGS sequence"/>
</dbReference>
<dbReference type="EMBL" id="BPRB01000202">
    <property type="protein sequence ID" value="GJE61327.1"/>
    <property type="molecule type" value="Genomic_DNA"/>
</dbReference>
<dbReference type="RefSeq" id="WP_238183895.1">
    <property type="nucleotide sequence ID" value="NZ_BPRB01000202.1"/>
</dbReference>
<name>A0ABQ4U4K0_9HYPH</name>
<organism evidence="2 3">
    <name type="scientific">Methylobacterium trifolii</name>
    <dbReference type="NCBI Taxonomy" id="1003092"/>
    <lineage>
        <taxon>Bacteria</taxon>
        <taxon>Pseudomonadati</taxon>
        <taxon>Pseudomonadota</taxon>
        <taxon>Alphaproteobacteria</taxon>
        <taxon>Hyphomicrobiales</taxon>
        <taxon>Methylobacteriaceae</taxon>
        <taxon>Methylobacterium</taxon>
    </lineage>
</organism>
<evidence type="ECO:0000313" key="2">
    <source>
        <dbReference type="EMBL" id="GJE61327.1"/>
    </source>
</evidence>
<protein>
    <recommendedName>
        <fullName evidence="1">PIN domain-containing protein</fullName>
    </recommendedName>
</protein>
<evidence type="ECO:0000313" key="3">
    <source>
        <dbReference type="Proteomes" id="UP001055057"/>
    </source>
</evidence>
<dbReference type="SUPFAM" id="SSF88723">
    <property type="entry name" value="PIN domain-like"/>
    <property type="match status" value="1"/>
</dbReference>